<dbReference type="EMBL" id="CP157390">
    <property type="protein sequence ID" value="XBM49935.1"/>
    <property type="molecule type" value="Genomic_DNA"/>
</dbReference>
<dbReference type="Pfam" id="PF13460">
    <property type="entry name" value="NAD_binding_10"/>
    <property type="match status" value="1"/>
</dbReference>
<dbReference type="RefSeq" id="WP_348789845.1">
    <property type="nucleotide sequence ID" value="NZ_CP157390.1"/>
</dbReference>
<dbReference type="PANTHER" id="PTHR43162">
    <property type="match status" value="1"/>
</dbReference>
<dbReference type="Gene3D" id="3.40.50.720">
    <property type="entry name" value="NAD(P)-binding Rossmann-like Domain"/>
    <property type="match status" value="1"/>
</dbReference>
<protein>
    <submittedName>
        <fullName evidence="2">NAD(P)H-binding protein</fullName>
    </submittedName>
</protein>
<dbReference type="InterPro" id="IPR036291">
    <property type="entry name" value="NAD(P)-bd_dom_sf"/>
</dbReference>
<evidence type="ECO:0000313" key="2">
    <source>
        <dbReference type="EMBL" id="XBM49935.1"/>
    </source>
</evidence>
<accession>A0AAU7GGC6</accession>
<organism evidence="2">
    <name type="scientific">Leifsonia sp. NPDC080035</name>
    <dbReference type="NCBI Taxonomy" id="3143936"/>
    <lineage>
        <taxon>Bacteria</taxon>
        <taxon>Bacillati</taxon>
        <taxon>Actinomycetota</taxon>
        <taxon>Actinomycetes</taxon>
        <taxon>Micrococcales</taxon>
        <taxon>Microbacteriaceae</taxon>
        <taxon>Leifsonia</taxon>
    </lineage>
</organism>
<sequence>MIVITTPTGQIGASLVRELLERGESLRVVARRPEALDERVRERVEVVAGSHADPAVLDAALAGADALFWLVPPGRSAAGARAYYLDFTEPAVDAIRRNGVGHVVGVTSAGHGWAGDAGVLSAAFAMDERLAASGAAYRALSLPFYLENLLGQLDAIRDQGFFSLAAPGDRPFATIATDDIAARAAGLLAARDWSGRQDVPLFGPDRLTLEELATVMSEELHRPVAYRPMTIDQLASAMRAGGAGEQAVRDTTEMFAAQVDGIYDADWARAETGRIDARTWCRTVLAPRAGGLS</sequence>
<dbReference type="Gene3D" id="3.90.25.10">
    <property type="entry name" value="UDP-galactose 4-epimerase, domain 1"/>
    <property type="match status" value="1"/>
</dbReference>
<gene>
    <name evidence="2" type="ORF">AAME72_08705</name>
</gene>
<dbReference type="SUPFAM" id="SSF51735">
    <property type="entry name" value="NAD(P)-binding Rossmann-fold domains"/>
    <property type="match status" value="1"/>
</dbReference>
<dbReference type="PANTHER" id="PTHR43162:SF1">
    <property type="entry name" value="PRESTALK A DIFFERENTIATION PROTEIN A"/>
    <property type="match status" value="1"/>
</dbReference>
<evidence type="ECO:0000259" key="1">
    <source>
        <dbReference type="Pfam" id="PF13460"/>
    </source>
</evidence>
<dbReference type="InterPro" id="IPR051604">
    <property type="entry name" value="Ergot_Alk_Oxidoreductase"/>
</dbReference>
<reference evidence="2" key="1">
    <citation type="submission" date="2024-05" db="EMBL/GenBank/DDBJ databases">
        <title>The Natural Products Discovery Center: Release of the First 8490 Sequenced Strains for Exploring Actinobacteria Biosynthetic Diversity.</title>
        <authorList>
            <person name="Kalkreuter E."/>
            <person name="Kautsar S.A."/>
            <person name="Yang D."/>
            <person name="Bader C.D."/>
            <person name="Teijaro C.N."/>
            <person name="Fluegel L."/>
            <person name="Davis C.M."/>
            <person name="Simpson J.R."/>
            <person name="Lauterbach L."/>
            <person name="Steele A.D."/>
            <person name="Gui C."/>
            <person name="Meng S."/>
            <person name="Li G."/>
            <person name="Viehrig K."/>
            <person name="Ye F."/>
            <person name="Su P."/>
            <person name="Kiefer A.F."/>
            <person name="Nichols A."/>
            <person name="Cepeda A.J."/>
            <person name="Yan W."/>
            <person name="Fan B."/>
            <person name="Jiang Y."/>
            <person name="Adhikari A."/>
            <person name="Zheng C.-J."/>
            <person name="Schuster L."/>
            <person name="Cowan T.M."/>
            <person name="Smanski M.J."/>
            <person name="Chevrette M.G."/>
            <person name="de Carvalho L.P.S."/>
            <person name="Shen B."/>
        </authorList>
    </citation>
    <scope>NUCLEOTIDE SEQUENCE</scope>
    <source>
        <strain evidence="2">NPDC080035</strain>
    </source>
</reference>
<proteinExistence type="predicted"/>
<feature type="domain" description="NAD(P)-binding" evidence="1">
    <location>
        <begin position="8"/>
        <end position="141"/>
    </location>
</feature>
<name>A0AAU7GGC6_9MICO</name>
<dbReference type="InterPro" id="IPR016040">
    <property type="entry name" value="NAD(P)-bd_dom"/>
</dbReference>
<dbReference type="AlphaFoldDB" id="A0AAU7GGC6"/>